<gene>
    <name evidence="6" type="ORF">GCL60_14210</name>
</gene>
<evidence type="ECO:0000256" key="4">
    <source>
        <dbReference type="SAM" id="Phobius"/>
    </source>
</evidence>
<keyword evidence="4" id="KW-0812">Transmembrane</keyword>
<dbReference type="SUPFAM" id="SSF53850">
    <property type="entry name" value="Periplasmic binding protein-like II"/>
    <property type="match status" value="1"/>
</dbReference>
<dbReference type="RefSeq" id="WP_153421405.1">
    <property type="nucleotide sequence ID" value="NZ_WFLM01000005.1"/>
</dbReference>
<dbReference type="EMBL" id="WFLM01000005">
    <property type="protein sequence ID" value="KAB8036988.1"/>
    <property type="molecule type" value="Genomic_DNA"/>
</dbReference>
<name>A0A6N6VP96_9BACT</name>
<reference evidence="6 7" key="1">
    <citation type="submission" date="2019-10" db="EMBL/GenBank/DDBJ databases">
        <title>New species of Slilvanegrellaceae.</title>
        <authorList>
            <person name="Pitt A."/>
            <person name="Hahn M.W."/>
        </authorList>
    </citation>
    <scope>NUCLEOTIDE SEQUENCE [LARGE SCALE GENOMIC DNA]</scope>
    <source>
        <strain evidence="6 7">SP-Ram-0.45-NSY-1</strain>
    </source>
</reference>
<dbReference type="GO" id="GO:0015833">
    <property type="term" value="P:peptide transport"/>
    <property type="evidence" value="ECO:0007669"/>
    <property type="project" value="TreeGrafter"/>
</dbReference>
<feature type="domain" description="Solute-binding protein family 5" evidence="5">
    <location>
        <begin position="104"/>
        <end position="448"/>
    </location>
</feature>
<keyword evidence="4" id="KW-0472">Membrane</keyword>
<keyword evidence="7" id="KW-1185">Reference proteome</keyword>
<evidence type="ECO:0000259" key="5">
    <source>
        <dbReference type="Pfam" id="PF00496"/>
    </source>
</evidence>
<keyword evidence="3" id="KW-0732">Signal</keyword>
<dbReference type="GO" id="GO:1904680">
    <property type="term" value="F:peptide transmembrane transporter activity"/>
    <property type="evidence" value="ECO:0007669"/>
    <property type="project" value="TreeGrafter"/>
</dbReference>
<dbReference type="PANTHER" id="PTHR30290:SF9">
    <property type="entry name" value="OLIGOPEPTIDE-BINDING PROTEIN APPA"/>
    <property type="match status" value="1"/>
</dbReference>
<evidence type="ECO:0000256" key="3">
    <source>
        <dbReference type="ARBA" id="ARBA00022729"/>
    </source>
</evidence>
<keyword evidence="4" id="KW-1133">Transmembrane helix</keyword>
<evidence type="ECO:0000313" key="7">
    <source>
        <dbReference type="Proteomes" id="UP000437748"/>
    </source>
</evidence>
<evidence type="ECO:0000313" key="6">
    <source>
        <dbReference type="EMBL" id="KAB8036988.1"/>
    </source>
</evidence>
<organism evidence="6 7">
    <name type="scientific">Silvanigrella paludirubra</name>
    <dbReference type="NCBI Taxonomy" id="2499159"/>
    <lineage>
        <taxon>Bacteria</taxon>
        <taxon>Pseudomonadati</taxon>
        <taxon>Bdellovibrionota</taxon>
        <taxon>Oligoflexia</taxon>
        <taxon>Silvanigrellales</taxon>
        <taxon>Silvanigrellaceae</taxon>
        <taxon>Silvanigrella</taxon>
    </lineage>
</organism>
<dbReference type="InterPro" id="IPR039424">
    <property type="entry name" value="SBP_5"/>
</dbReference>
<dbReference type="Gene3D" id="3.10.105.10">
    <property type="entry name" value="Dipeptide-binding Protein, Domain 3"/>
    <property type="match status" value="1"/>
</dbReference>
<protein>
    <recommendedName>
        <fullName evidence="5">Solute-binding protein family 5 domain-containing protein</fullName>
    </recommendedName>
</protein>
<evidence type="ECO:0000256" key="2">
    <source>
        <dbReference type="ARBA" id="ARBA00022448"/>
    </source>
</evidence>
<feature type="transmembrane region" description="Helical" evidence="4">
    <location>
        <begin position="9"/>
        <end position="29"/>
    </location>
</feature>
<dbReference type="InterPro" id="IPR000914">
    <property type="entry name" value="SBP_5_dom"/>
</dbReference>
<proteinExistence type="inferred from homology"/>
<dbReference type="PANTHER" id="PTHR30290">
    <property type="entry name" value="PERIPLASMIC BINDING COMPONENT OF ABC TRANSPORTER"/>
    <property type="match status" value="1"/>
</dbReference>
<dbReference type="AlphaFoldDB" id="A0A6N6VP96"/>
<comment type="similarity">
    <text evidence="1">Belongs to the bacterial solute-binding protein 5 family.</text>
</comment>
<dbReference type="Pfam" id="PF00496">
    <property type="entry name" value="SBP_bac_5"/>
    <property type="match status" value="1"/>
</dbReference>
<dbReference type="OrthoDB" id="9801912at2"/>
<dbReference type="Proteomes" id="UP000437748">
    <property type="component" value="Unassembled WGS sequence"/>
</dbReference>
<comment type="caution">
    <text evidence="6">The sequence shown here is derived from an EMBL/GenBank/DDBJ whole genome shotgun (WGS) entry which is preliminary data.</text>
</comment>
<accession>A0A6N6VP96</accession>
<keyword evidence="2" id="KW-0813">Transport</keyword>
<evidence type="ECO:0000256" key="1">
    <source>
        <dbReference type="ARBA" id="ARBA00005695"/>
    </source>
</evidence>
<sequence length="532" mass="63200">MINSNKRSFLFKIIYFISGFFSSLIAIKIEKNSNASNKKILNEKEVLTLNLSEIPQIPWNNFEASIHVLETFNFAVHGKLFLNSNLDNEIVIFKKIHYINNFINITLNENIYFHNNRNVNAYDIEFSLYRYLLNNKNDTTLSILQNIVGVENRSYQNIKYILIDHINYPSNYILGIKVIDKYNLIFELKHNNLNFLEQISDSKLPIVPIEELKENYIEWKKFPVGFGKYKMIDADFKNHEFILEKVQYEKYKPKYIKFLFSSNHNSDINILFSETNNINYKHIIFKDIYANAGFLYNYQTELGQNENFRTAISLAIDRNKIASKALFNEIIPEDQMLPEQEPFKKYRSETPIQHKDIQKARDLLSLVPSHLWQNKIFEVPTFCDTKDINSLSYMQEIKKQLAEIGIHINFLETNIKYDKFKKNDKNILWFTGFSFSHRNPLKNFAYFKRGSYFSYEYPKDPQYELLYQKSYHDIHNSIENIKKLSQYFTEKNLMTIIYNHCITASINTKKIAYIGKQKNGIQFQVSEIKFHI</sequence>
<dbReference type="Gene3D" id="3.40.190.10">
    <property type="entry name" value="Periplasmic binding protein-like II"/>
    <property type="match status" value="1"/>
</dbReference>